<dbReference type="EMBL" id="JACIFE010000020">
    <property type="protein sequence ID" value="MBB4077072.1"/>
    <property type="molecule type" value="Genomic_DNA"/>
</dbReference>
<protein>
    <submittedName>
        <fullName evidence="2">Uncharacterized protein</fullName>
    </submittedName>
</protein>
<proteinExistence type="predicted"/>
<gene>
    <name evidence="2" type="ORF">GGR08_001389</name>
</gene>
<keyword evidence="1" id="KW-0732">Signal</keyword>
<reference evidence="2 3" key="1">
    <citation type="submission" date="2020-08" db="EMBL/GenBank/DDBJ databases">
        <title>Genomic Encyclopedia of Type Strains, Phase IV (KMG-IV): sequencing the most valuable type-strain genomes for metagenomic binning, comparative biology and taxonomic classification.</title>
        <authorList>
            <person name="Goeker M."/>
        </authorList>
    </citation>
    <scope>NUCLEOTIDE SEQUENCE [LARGE SCALE GENOMIC DNA]</scope>
    <source>
        <strain evidence="2 3">DSM 100694</strain>
    </source>
</reference>
<keyword evidence="3" id="KW-1185">Reference proteome</keyword>
<accession>A0A840E002</accession>
<evidence type="ECO:0000313" key="2">
    <source>
        <dbReference type="EMBL" id="MBB4077072.1"/>
    </source>
</evidence>
<dbReference type="AlphaFoldDB" id="A0A840E002"/>
<feature type="signal peptide" evidence="1">
    <location>
        <begin position="1"/>
        <end position="19"/>
    </location>
</feature>
<name>A0A840E002_9HYPH</name>
<comment type="caution">
    <text evidence="2">The sequence shown here is derived from an EMBL/GenBank/DDBJ whole genome shotgun (WGS) entry which is preliminary data.</text>
</comment>
<evidence type="ECO:0000313" key="3">
    <source>
        <dbReference type="Proteomes" id="UP000585970"/>
    </source>
</evidence>
<sequence length="451" mass="49965">MAFPLLFPLSFAGLMSARAAPHIFRYFAPKAVTGANRLGQLIINSPVGKLAKKYPKATAFTVGGSAIESMITPEKAHAPSNPYLQNSLNPYGPFMPYTAPRTEMPLGFDQHPPMPSALENTPQELKPHVNEQTQSLAPAFPTSPPEPTDAEKFLQSNTYKFFQSDAYQKLKDLFAGMAESSSDGSGWDALASGVKRLNEGDKQRGQVNQTVEYLKSKGYSEEEAQFMAGNKDALNAFLLQKVNGGYDARSKEELDRLRETIELKNSEAISSNTLHDIERFMNYIEETGEWATGNSAALQAKLGVPQHRDMSSLLDSIKNRIGIDRLETMRRYSRNGASGLGNLTEKELDILKSYLGEIKYNLGHKELLFRLKKIHEILGKMKSDVLSLLENGNIALTQENVDKVTSQLHSTGFQKGYNSQLPKMGVEEATRNGNITYFIDSSNGKVLVKEK</sequence>
<evidence type="ECO:0000256" key="1">
    <source>
        <dbReference type="SAM" id="SignalP"/>
    </source>
</evidence>
<dbReference type="Proteomes" id="UP000585970">
    <property type="component" value="Unassembled WGS sequence"/>
</dbReference>
<feature type="chain" id="PRO_5032708776" evidence="1">
    <location>
        <begin position="20"/>
        <end position="451"/>
    </location>
</feature>
<organism evidence="2 3">
    <name type="scientific">Bartonella fuyuanensis</name>
    <dbReference type="NCBI Taxonomy" id="1460968"/>
    <lineage>
        <taxon>Bacteria</taxon>
        <taxon>Pseudomonadati</taxon>
        <taxon>Pseudomonadota</taxon>
        <taxon>Alphaproteobacteria</taxon>
        <taxon>Hyphomicrobiales</taxon>
        <taxon>Bartonellaceae</taxon>
        <taxon>Bartonella</taxon>
    </lineage>
</organism>
<dbReference type="RefSeq" id="WP_246350156.1">
    <property type="nucleotide sequence ID" value="NZ_JACIFE010000020.1"/>
</dbReference>